<gene>
    <name evidence="3" type="ORF">QYE76_035988</name>
</gene>
<evidence type="ECO:0000313" key="4">
    <source>
        <dbReference type="Proteomes" id="UP001231189"/>
    </source>
</evidence>
<evidence type="ECO:0000313" key="3">
    <source>
        <dbReference type="EMBL" id="KAK1612315.1"/>
    </source>
</evidence>
<dbReference type="Gene3D" id="3.40.50.2300">
    <property type="match status" value="1"/>
</dbReference>
<keyword evidence="4" id="KW-1185">Reference proteome</keyword>
<dbReference type="EMBL" id="JAUUTY010000007">
    <property type="protein sequence ID" value="KAK1612315.1"/>
    <property type="molecule type" value="Genomic_DNA"/>
</dbReference>
<dbReference type="InterPro" id="IPR032472">
    <property type="entry name" value="ArgoL2"/>
</dbReference>
<evidence type="ECO:0000256" key="1">
    <source>
        <dbReference type="SAM" id="MobiDB-lite"/>
    </source>
</evidence>
<evidence type="ECO:0000259" key="2">
    <source>
        <dbReference type="Pfam" id="PF16488"/>
    </source>
</evidence>
<dbReference type="InterPro" id="IPR036085">
    <property type="entry name" value="PAZ_dom_sf"/>
</dbReference>
<feature type="domain" description="Argonaute linker 2" evidence="2">
    <location>
        <begin position="34"/>
        <end position="80"/>
    </location>
</feature>
<sequence length="170" mass="19490">MEVCKIVEGQRYSKRLNEKQITALLKVTCQRPQEREKDILQTVHHNAYYEDPYAQEFGIKIDDRLASVDARVLPPPRLKYHDSGREKDVLPRVGQWNMMNKVGAYQAPHTRLLLIIFKVFPRFGKTRSTRIPREFATPKIPHSAPVSARKPCSSSRGVSKYLEANSGATE</sequence>
<dbReference type="SUPFAM" id="SSF101690">
    <property type="entry name" value="PAZ domain"/>
    <property type="match status" value="1"/>
</dbReference>
<dbReference type="Proteomes" id="UP001231189">
    <property type="component" value="Unassembled WGS sequence"/>
</dbReference>
<reference evidence="3" key="1">
    <citation type="submission" date="2023-07" db="EMBL/GenBank/DDBJ databases">
        <title>A chromosome-level genome assembly of Lolium multiflorum.</title>
        <authorList>
            <person name="Chen Y."/>
            <person name="Copetti D."/>
            <person name="Kolliker R."/>
            <person name="Studer B."/>
        </authorList>
    </citation>
    <scope>NUCLEOTIDE SEQUENCE</scope>
    <source>
        <strain evidence="3">02402/16</strain>
        <tissue evidence="3">Leaf</tissue>
    </source>
</reference>
<accession>A0AAD8R060</accession>
<dbReference type="PANTHER" id="PTHR22891">
    <property type="entry name" value="EUKARYOTIC TRANSLATION INITIATION FACTOR 2C"/>
    <property type="match status" value="1"/>
</dbReference>
<protein>
    <recommendedName>
        <fullName evidence="2">Argonaute linker 2 domain-containing protein</fullName>
    </recommendedName>
</protein>
<dbReference type="Pfam" id="PF16488">
    <property type="entry name" value="ArgoL2"/>
    <property type="match status" value="1"/>
</dbReference>
<name>A0AAD8R060_LOLMU</name>
<dbReference type="AlphaFoldDB" id="A0AAD8R060"/>
<organism evidence="3 4">
    <name type="scientific">Lolium multiflorum</name>
    <name type="common">Italian ryegrass</name>
    <name type="synonym">Lolium perenne subsp. multiflorum</name>
    <dbReference type="NCBI Taxonomy" id="4521"/>
    <lineage>
        <taxon>Eukaryota</taxon>
        <taxon>Viridiplantae</taxon>
        <taxon>Streptophyta</taxon>
        <taxon>Embryophyta</taxon>
        <taxon>Tracheophyta</taxon>
        <taxon>Spermatophyta</taxon>
        <taxon>Magnoliopsida</taxon>
        <taxon>Liliopsida</taxon>
        <taxon>Poales</taxon>
        <taxon>Poaceae</taxon>
        <taxon>BOP clade</taxon>
        <taxon>Pooideae</taxon>
        <taxon>Poodae</taxon>
        <taxon>Poeae</taxon>
        <taxon>Poeae Chloroplast Group 2 (Poeae type)</taxon>
        <taxon>Loliodinae</taxon>
        <taxon>Loliinae</taxon>
        <taxon>Lolium</taxon>
    </lineage>
</organism>
<proteinExistence type="predicted"/>
<feature type="region of interest" description="Disordered" evidence="1">
    <location>
        <begin position="140"/>
        <end position="170"/>
    </location>
</feature>
<comment type="caution">
    <text evidence="3">The sequence shown here is derived from an EMBL/GenBank/DDBJ whole genome shotgun (WGS) entry which is preliminary data.</text>
</comment>